<dbReference type="KEGG" id="nlo:107223156"/>
<evidence type="ECO:0000256" key="1">
    <source>
        <dbReference type="SAM" id="MobiDB-lite"/>
    </source>
</evidence>
<feature type="region of interest" description="Disordered" evidence="1">
    <location>
        <begin position="783"/>
        <end position="844"/>
    </location>
</feature>
<dbReference type="FunCoup" id="A0A6J0BUW7">
    <property type="interactions" value="3"/>
</dbReference>
<keyword evidence="3" id="KW-1185">Reference proteome</keyword>
<dbReference type="GeneID" id="107223156"/>
<feature type="region of interest" description="Disordered" evidence="1">
    <location>
        <begin position="1"/>
        <end position="84"/>
    </location>
</feature>
<name>A0A6J0BUW7_NEOLC</name>
<evidence type="ECO:0000259" key="2">
    <source>
        <dbReference type="Pfam" id="PF11822"/>
    </source>
</evidence>
<feature type="domain" description="SANT and BTB" evidence="2">
    <location>
        <begin position="381"/>
        <end position="478"/>
    </location>
</feature>
<dbReference type="InterPro" id="IPR045902">
    <property type="entry name" value="SANBR-like"/>
</dbReference>
<feature type="compositionally biased region" description="Polar residues" evidence="1">
    <location>
        <begin position="66"/>
        <end position="79"/>
    </location>
</feature>
<feature type="compositionally biased region" description="Low complexity" evidence="1">
    <location>
        <begin position="802"/>
        <end position="812"/>
    </location>
</feature>
<dbReference type="Proteomes" id="UP000829291">
    <property type="component" value="Chromosome 3"/>
</dbReference>
<dbReference type="InParanoid" id="A0A6J0BUW7"/>
<reference evidence="4" key="1">
    <citation type="submission" date="2025-08" db="UniProtKB">
        <authorList>
            <consortium name="RefSeq"/>
        </authorList>
    </citation>
    <scope>IDENTIFICATION</scope>
    <source>
        <tissue evidence="4">Thorax and Abdomen</tissue>
    </source>
</reference>
<proteinExistence type="predicted"/>
<protein>
    <submittedName>
        <fullName evidence="4">SANT and BTB domain regulator of class switch recombination</fullName>
    </submittedName>
</protein>
<dbReference type="Pfam" id="PF11822">
    <property type="entry name" value="BTB_SANBR"/>
    <property type="match status" value="1"/>
</dbReference>
<feature type="compositionally biased region" description="Low complexity" evidence="1">
    <location>
        <begin position="48"/>
        <end position="65"/>
    </location>
</feature>
<evidence type="ECO:0000313" key="4">
    <source>
        <dbReference type="RefSeq" id="XP_015518240.2"/>
    </source>
</evidence>
<dbReference type="OrthoDB" id="550012at2759"/>
<sequence>MFNCAVAGDNTSSSTSSSSIPSTTTSEGSLLAPEPAQETKTCTTTKVPNCSSNSKISSPPYSSFNVTTSPQNVDSSPSKSCGMYSKRLPDRLQRLQDEKKCPELSIEAFFDFMRTAYQVNDSFEELATTLSAKSEIDWPKLAKTDLISQTPVEFDESDQITELSNDSPGLNIRDDKSTVTNEIRNTESTKLDNEKVIVTESTAKVPTSKNEHQESNMNAQTKYRRLSLSKHHHLQKSQAASVCEEQLTDEKSRTQEKKELQKEVKKIETYEQQKQTLCTPMKKIKIPTVETFLEHKEQLLAKIMKRKLSDILHEGVLDSVLPYMLPKPALSQPVIKKSITNTDVKKTAGSAINIDNRLTPAVKEKDKEKHKYRRKSFDNEVEIHVCDEAKNIKKDFRCPQKLLVQKMCYFADVTAGQKLEEMDISVHCDIVIFDWLMRWVKKDIIKKSEWPVFEANNVIPIMVSASFLQMEPLLEDCLVYCHNNMSEVLKTSAILTCLNDNLLTRLAARFTNVDVESLKDKKDKVQSRIFCKLIVSLADSTPDNKRGHYSSLATLFKCGKCGKNVVRSISDSVPCIPSAMRLDTKGDIHSMHTRDMSWTLNDYIVTLRSELRSWRKVYWRLWGDCHFLFCRQCRTYFPIHQMDWCCYHPEIPQFFANEQQRSSPFPLGRYPCCSQRAYRFETLPNQEGCRFKEHIPAATSEPDENILNIFSSHRDVIVLEPPQLFFPEKITRLVARDPNLEPGKLACKEIMWWDGIELVPPRSKLGLLGKIWGGSGLRQACQAPDVMKSSRKMRRQASGVTDTSSPGSSIAGSDDDDGGTACGDSSADDDTDNSEESHAWPPLRQVRKFKRKTRYYAAKRSDGGRSWSSNLTVRYNQDNQRDFEERAAIQMAALLTKRTSAECGIHPRTHTHNRQQTHIWSQTQPIGGTYVKLEAEFREQLAQTYKCKNSSQAKGSARVKSSKVLQ</sequence>
<gene>
    <name evidence="4" type="primary">LOC107223156</name>
</gene>
<dbReference type="InterPro" id="IPR021777">
    <property type="entry name" value="SANBR_BTB"/>
</dbReference>
<organism evidence="4">
    <name type="scientific">Neodiprion lecontei</name>
    <name type="common">Redheaded pine sawfly</name>
    <dbReference type="NCBI Taxonomy" id="441921"/>
    <lineage>
        <taxon>Eukaryota</taxon>
        <taxon>Metazoa</taxon>
        <taxon>Ecdysozoa</taxon>
        <taxon>Arthropoda</taxon>
        <taxon>Hexapoda</taxon>
        <taxon>Insecta</taxon>
        <taxon>Pterygota</taxon>
        <taxon>Neoptera</taxon>
        <taxon>Endopterygota</taxon>
        <taxon>Hymenoptera</taxon>
        <taxon>Tenthredinoidea</taxon>
        <taxon>Diprionidae</taxon>
        <taxon>Diprioninae</taxon>
        <taxon>Neodiprion</taxon>
    </lineage>
</organism>
<dbReference type="AlphaFoldDB" id="A0A6J0BUW7"/>
<evidence type="ECO:0000313" key="3">
    <source>
        <dbReference type="Proteomes" id="UP000829291"/>
    </source>
</evidence>
<feature type="compositionally biased region" description="Low complexity" evidence="1">
    <location>
        <begin position="11"/>
        <end position="26"/>
    </location>
</feature>
<dbReference type="PANTHER" id="PTHR20946">
    <property type="entry name" value="SANT AND BTB DOMAIN REGULATOR OF CLASS SWITCH RECOMBINATION"/>
    <property type="match status" value="1"/>
</dbReference>
<accession>A0A6J0BUW7</accession>
<feature type="compositionally biased region" description="Polar residues" evidence="1">
    <location>
        <begin position="38"/>
        <end position="47"/>
    </location>
</feature>
<dbReference type="PANTHER" id="PTHR20946:SF0">
    <property type="entry name" value="SANT AND BTB DOMAIN REGULATOR OF CLASS SWITCH RECOMBINATION"/>
    <property type="match status" value="1"/>
</dbReference>
<dbReference type="RefSeq" id="XP_015518240.2">
    <property type="nucleotide sequence ID" value="XM_015662754.2"/>
</dbReference>